<feature type="signal peptide" evidence="1">
    <location>
        <begin position="1"/>
        <end position="15"/>
    </location>
</feature>
<evidence type="ECO:0000313" key="3">
    <source>
        <dbReference type="Proteomes" id="UP000770015"/>
    </source>
</evidence>
<gene>
    <name evidence="2" type="ORF">F5X68DRAFT_272189</name>
</gene>
<dbReference type="SUPFAM" id="SSF55486">
    <property type="entry name" value="Metalloproteases ('zincins'), catalytic domain"/>
    <property type="match status" value="1"/>
</dbReference>
<protein>
    <submittedName>
        <fullName evidence="2">Uncharacterized protein</fullName>
    </submittedName>
</protein>
<keyword evidence="1" id="KW-0732">Signal</keyword>
<organism evidence="2 3">
    <name type="scientific">Plectosphaerella plurivora</name>
    <dbReference type="NCBI Taxonomy" id="936078"/>
    <lineage>
        <taxon>Eukaryota</taxon>
        <taxon>Fungi</taxon>
        <taxon>Dikarya</taxon>
        <taxon>Ascomycota</taxon>
        <taxon>Pezizomycotina</taxon>
        <taxon>Sordariomycetes</taxon>
        <taxon>Hypocreomycetidae</taxon>
        <taxon>Glomerellales</taxon>
        <taxon>Plectosphaerellaceae</taxon>
        <taxon>Plectosphaerella</taxon>
    </lineage>
</organism>
<proteinExistence type="predicted"/>
<comment type="caution">
    <text evidence="2">The sequence shown here is derived from an EMBL/GenBank/DDBJ whole genome shotgun (WGS) entry which is preliminary data.</text>
</comment>
<name>A0A9P8VPB2_9PEZI</name>
<evidence type="ECO:0000256" key="1">
    <source>
        <dbReference type="SAM" id="SignalP"/>
    </source>
</evidence>
<reference evidence="2" key="1">
    <citation type="journal article" date="2021" name="Nat. Commun.">
        <title>Genetic determinants of endophytism in the Arabidopsis root mycobiome.</title>
        <authorList>
            <person name="Mesny F."/>
            <person name="Miyauchi S."/>
            <person name="Thiergart T."/>
            <person name="Pickel B."/>
            <person name="Atanasova L."/>
            <person name="Karlsson M."/>
            <person name="Huettel B."/>
            <person name="Barry K.W."/>
            <person name="Haridas S."/>
            <person name="Chen C."/>
            <person name="Bauer D."/>
            <person name="Andreopoulos W."/>
            <person name="Pangilinan J."/>
            <person name="LaButti K."/>
            <person name="Riley R."/>
            <person name="Lipzen A."/>
            <person name="Clum A."/>
            <person name="Drula E."/>
            <person name="Henrissat B."/>
            <person name="Kohler A."/>
            <person name="Grigoriev I.V."/>
            <person name="Martin F.M."/>
            <person name="Hacquard S."/>
        </authorList>
    </citation>
    <scope>NUCLEOTIDE SEQUENCE</scope>
    <source>
        <strain evidence="2">MPI-SDFR-AT-0117</strain>
    </source>
</reference>
<dbReference type="Proteomes" id="UP000770015">
    <property type="component" value="Unassembled WGS sequence"/>
</dbReference>
<evidence type="ECO:0000313" key="2">
    <source>
        <dbReference type="EMBL" id="KAH6697169.1"/>
    </source>
</evidence>
<dbReference type="InterPro" id="IPR024079">
    <property type="entry name" value="MetalloPept_cat_dom_sf"/>
</dbReference>
<accession>A0A9P8VPB2</accession>
<keyword evidence="3" id="KW-1185">Reference proteome</keyword>
<dbReference type="EMBL" id="JAGSXJ010000001">
    <property type="protein sequence ID" value="KAH6697169.1"/>
    <property type="molecule type" value="Genomic_DNA"/>
</dbReference>
<dbReference type="GO" id="GO:0008237">
    <property type="term" value="F:metallopeptidase activity"/>
    <property type="evidence" value="ECO:0007669"/>
    <property type="project" value="InterPro"/>
</dbReference>
<sequence length="303" mass="33000">MRFSTLALVASSVLGQELSKPAAWPNLDVFRPMLNLIPRQALHEIVALPAGQITKGCRDRVLLDGRDPTKFSAYMIIYGDCAVPWVVCREEGAEGNLDQLAQTFARLPVGMRQWVGDVVHFKGGSGGSAWQSSILHVSGNSAYSVPVLIHEASHCVDGGNGLNMKSDSTTWRNAYNRDSHVADNYARTNHVENFAQYAGLVIYDRWTQGDLQTKVPQINQIRNQVTTMSAAADVADNMFEFLNKKSCTRRWGLTTLVNAGSGAVIAKRSAPFVVPRDTGIEIIAVPEALVEAPVTNCTIGESV</sequence>
<dbReference type="Gene3D" id="3.40.390.10">
    <property type="entry name" value="Collagenase (Catalytic Domain)"/>
    <property type="match status" value="1"/>
</dbReference>
<dbReference type="AlphaFoldDB" id="A0A9P8VPB2"/>
<feature type="chain" id="PRO_5040175660" evidence="1">
    <location>
        <begin position="16"/>
        <end position="303"/>
    </location>
</feature>
<dbReference type="OrthoDB" id="2142213at2759"/>